<evidence type="ECO:0000256" key="1">
    <source>
        <dbReference type="SAM" id="MobiDB-lite"/>
    </source>
</evidence>
<feature type="region of interest" description="Disordered" evidence="1">
    <location>
        <begin position="1"/>
        <end position="44"/>
    </location>
</feature>
<dbReference type="Proteomes" id="UP001154114">
    <property type="component" value="Chromosome 1"/>
</dbReference>
<organism evidence="2 3">
    <name type="scientific">Chrysodeixis includens</name>
    <name type="common">Soybean looper</name>
    <name type="synonym">Pseudoplusia includens</name>
    <dbReference type="NCBI Taxonomy" id="689277"/>
    <lineage>
        <taxon>Eukaryota</taxon>
        <taxon>Metazoa</taxon>
        <taxon>Ecdysozoa</taxon>
        <taxon>Arthropoda</taxon>
        <taxon>Hexapoda</taxon>
        <taxon>Insecta</taxon>
        <taxon>Pterygota</taxon>
        <taxon>Neoptera</taxon>
        <taxon>Endopterygota</taxon>
        <taxon>Lepidoptera</taxon>
        <taxon>Glossata</taxon>
        <taxon>Ditrysia</taxon>
        <taxon>Noctuoidea</taxon>
        <taxon>Noctuidae</taxon>
        <taxon>Plusiinae</taxon>
        <taxon>Chrysodeixis</taxon>
    </lineage>
</organism>
<dbReference type="AlphaFoldDB" id="A0A9N8L0A2"/>
<evidence type="ECO:0000313" key="3">
    <source>
        <dbReference type="Proteomes" id="UP001154114"/>
    </source>
</evidence>
<reference evidence="2" key="1">
    <citation type="submission" date="2021-12" db="EMBL/GenBank/DDBJ databases">
        <authorList>
            <person name="King R."/>
        </authorList>
    </citation>
    <scope>NUCLEOTIDE SEQUENCE</scope>
</reference>
<proteinExistence type="predicted"/>
<sequence>MPLATSEPGTGARDNPRRRGVAPPWGVAGTFRLPPPQPSLRLRRPDEAPRFYPGFLSVDARFAPVYRFVYFFNKTNRSDASLPSVVSCPCCVRRVSGAVGVFAMDCVRCRCGNVCSASCVGDGGR</sequence>
<accession>A0A9N8L0A2</accession>
<gene>
    <name evidence="2" type="ORF">CINC_LOCUS636</name>
</gene>
<name>A0A9N8L0A2_CHRIL</name>
<protein>
    <submittedName>
        <fullName evidence="2">Uncharacterized protein</fullName>
    </submittedName>
</protein>
<dbReference type="EMBL" id="LR824004">
    <property type="protein sequence ID" value="CAD0194346.1"/>
    <property type="molecule type" value="Genomic_DNA"/>
</dbReference>
<keyword evidence="3" id="KW-1185">Reference proteome</keyword>
<evidence type="ECO:0000313" key="2">
    <source>
        <dbReference type="EMBL" id="CAD0194346.1"/>
    </source>
</evidence>